<dbReference type="RefSeq" id="WP_171675030.1">
    <property type="nucleotide sequence ID" value="NZ_BAAAGT010000001.1"/>
</dbReference>
<name>A0A7Y4P143_9ACTN</name>
<gene>
    <name evidence="1" type="ORF">HNR71_000497</name>
    <name evidence="2" type="ORF">HPO96_20130</name>
</gene>
<accession>A0A7Y4P143</accession>
<dbReference type="EMBL" id="JACHKF010000001">
    <property type="protein sequence ID" value="MBB6564860.1"/>
    <property type="molecule type" value="Genomic_DNA"/>
</dbReference>
<sequence length="214" mass="23976">MDMPSSAADPHEFPTDEPGWYEYNRWLAQHGQKIVALKASGITGAELAAAEREWDAISGLTEVADREYRRFRRALEEAEFERYTSRRAQELRDLAAPVSGRPPRDPRRHLLTALDYNGEPGSGVDEGMAAGRAVELDARAKYLHEAARGIGDPDEPLVAYVPRSIVLELTSVLGEFAARLMRDQLEGRLVGGDRYIQGIVDLRSDLESRKFHDE</sequence>
<dbReference type="EMBL" id="JABJRC010000004">
    <property type="protein sequence ID" value="NOL42558.1"/>
    <property type="molecule type" value="Genomic_DNA"/>
</dbReference>
<evidence type="ECO:0000313" key="4">
    <source>
        <dbReference type="Proteomes" id="UP000553957"/>
    </source>
</evidence>
<evidence type="ECO:0000313" key="1">
    <source>
        <dbReference type="EMBL" id="MBB6564860.1"/>
    </source>
</evidence>
<protein>
    <submittedName>
        <fullName evidence="2">Uncharacterized protein</fullName>
    </submittedName>
</protein>
<dbReference type="Proteomes" id="UP000553957">
    <property type="component" value="Unassembled WGS sequence"/>
</dbReference>
<reference evidence="1 4" key="2">
    <citation type="submission" date="2020-08" db="EMBL/GenBank/DDBJ databases">
        <title>Sequencing the genomes of 1000 actinobacteria strains.</title>
        <authorList>
            <person name="Klenk H.-P."/>
        </authorList>
    </citation>
    <scope>NUCLEOTIDE SEQUENCE [LARGE SCALE GENOMIC DNA]</scope>
    <source>
        <strain evidence="1 4">DSM 15626</strain>
    </source>
</reference>
<evidence type="ECO:0000313" key="2">
    <source>
        <dbReference type="EMBL" id="NOL42558.1"/>
    </source>
</evidence>
<dbReference type="Proteomes" id="UP000534306">
    <property type="component" value="Unassembled WGS sequence"/>
</dbReference>
<keyword evidence="3" id="KW-1185">Reference proteome</keyword>
<dbReference type="AlphaFoldDB" id="A0A7Y4P143"/>
<comment type="caution">
    <text evidence="2">The sequence shown here is derived from an EMBL/GenBank/DDBJ whole genome shotgun (WGS) entry which is preliminary data.</text>
</comment>
<proteinExistence type="predicted"/>
<reference evidence="2 3" key="1">
    <citation type="submission" date="2020-05" db="EMBL/GenBank/DDBJ databases">
        <title>Genome sequence of Kribbella sandramycini ATCC 39419.</title>
        <authorList>
            <person name="Maclea K.S."/>
            <person name="Fair J.L."/>
        </authorList>
    </citation>
    <scope>NUCLEOTIDE SEQUENCE [LARGE SCALE GENOMIC DNA]</scope>
    <source>
        <strain evidence="2 3">ATCC 39419</strain>
    </source>
</reference>
<organism evidence="2 3">
    <name type="scientific">Kribbella sandramycini</name>
    <dbReference type="NCBI Taxonomy" id="60450"/>
    <lineage>
        <taxon>Bacteria</taxon>
        <taxon>Bacillati</taxon>
        <taxon>Actinomycetota</taxon>
        <taxon>Actinomycetes</taxon>
        <taxon>Propionibacteriales</taxon>
        <taxon>Kribbellaceae</taxon>
        <taxon>Kribbella</taxon>
    </lineage>
</organism>
<evidence type="ECO:0000313" key="3">
    <source>
        <dbReference type="Proteomes" id="UP000534306"/>
    </source>
</evidence>